<comment type="subcellular location">
    <subcellularLocation>
        <location evidence="1">Cell membrane</location>
        <topology evidence="1">Multi-pass membrane protein</topology>
    </subcellularLocation>
</comment>
<evidence type="ECO:0000256" key="2">
    <source>
        <dbReference type="ARBA" id="ARBA00007935"/>
    </source>
</evidence>
<reference evidence="9" key="3">
    <citation type="submission" date="2022-01" db="EMBL/GenBank/DDBJ databases">
        <title>Novel bile acid biosynthetic pathways are enriched in the microbiome of centenarians.</title>
        <authorList>
            <person name="Sato Y."/>
            <person name="Atarashi K."/>
            <person name="Plichta R.D."/>
            <person name="Arai Y."/>
            <person name="Sasajima S."/>
            <person name="Kearney M.S."/>
            <person name="Suda W."/>
            <person name="Takeshita K."/>
            <person name="Sasaki T."/>
            <person name="Okamoto S."/>
            <person name="Skelly N.A."/>
            <person name="Okamura Y."/>
            <person name="Vlamakis H."/>
            <person name="Li Y."/>
            <person name="Tanoue T."/>
            <person name="Takei H."/>
            <person name="Nittono H."/>
            <person name="Narushima S."/>
            <person name="Irie J."/>
            <person name="Itoh H."/>
            <person name="Moriya K."/>
            <person name="Sugiura Y."/>
            <person name="Suematsu M."/>
            <person name="Moritoki N."/>
            <person name="Shibata S."/>
            <person name="Littman R.D."/>
            <person name="Fischbach A.M."/>
            <person name="Uwamino Y."/>
            <person name="Inoue T."/>
            <person name="Honda A."/>
            <person name="Hattori M."/>
            <person name="Murai T."/>
            <person name="Xavier J.R."/>
            <person name="Hirose N."/>
            <person name="Honda K."/>
        </authorList>
    </citation>
    <scope>NUCLEOTIDE SEQUENCE</scope>
    <source>
        <strain evidence="9">CE91-St3</strain>
    </source>
</reference>
<dbReference type="CDD" id="cd06550">
    <property type="entry name" value="TM_ABC_iron-siderophores_like"/>
    <property type="match status" value="1"/>
</dbReference>
<dbReference type="Proteomes" id="UP000448908">
    <property type="component" value="Unassembled WGS sequence"/>
</dbReference>
<dbReference type="STRING" id="46503.ERS852463_01615"/>
<keyword evidence="7 8" id="KW-0472">Membrane</keyword>
<dbReference type="EMBL" id="WNCN01000007">
    <property type="protein sequence ID" value="MTU39106.1"/>
    <property type="molecule type" value="Genomic_DNA"/>
</dbReference>
<feature type="transmembrane region" description="Helical" evidence="8">
    <location>
        <begin position="59"/>
        <end position="79"/>
    </location>
</feature>
<evidence type="ECO:0000256" key="8">
    <source>
        <dbReference type="SAM" id="Phobius"/>
    </source>
</evidence>
<evidence type="ECO:0000256" key="3">
    <source>
        <dbReference type="ARBA" id="ARBA00022448"/>
    </source>
</evidence>
<dbReference type="InterPro" id="IPR037294">
    <property type="entry name" value="ABC_BtuC-like"/>
</dbReference>
<evidence type="ECO:0000313" key="14">
    <source>
        <dbReference type="Proteomes" id="UP000286260"/>
    </source>
</evidence>
<dbReference type="Proteomes" id="UP000286260">
    <property type="component" value="Unassembled WGS sequence"/>
</dbReference>
<dbReference type="Proteomes" id="UP001055114">
    <property type="component" value="Unassembled WGS sequence"/>
</dbReference>
<keyword evidence="15" id="KW-1185">Reference proteome</keyword>
<comment type="caution">
    <text evidence="13">The sequence shown here is derived from an EMBL/GenBank/DDBJ whole genome shotgun (WGS) entry which is preliminary data.</text>
</comment>
<dbReference type="EMBL" id="QSII01000005">
    <property type="protein sequence ID" value="RHC88247.1"/>
    <property type="molecule type" value="Genomic_DNA"/>
</dbReference>
<evidence type="ECO:0000313" key="12">
    <source>
        <dbReference type="EMBL" id="MTV03715.1"/>
    </source>
</evidence>
<dbReference type="Pfam" id="PF01032">
    <property type="entry name" value="FecCD"/>
    <property type="match status" value="1"/>
</dbReference>
<feature type="transmembrane region" description="Helical" evidence="8">
    <location>
        <begin position="287"/>
        <end position="309"/>
    </location>
</feature>
<feature type="transmembrane region" description="Helical" evidence="8">
    <location>
        <begin position="316"/>
        <end position="335"/>
    </location>
</feature>
<evidence type="ECO:0000313" key="9">
    <source>
        <dbReference type="EMBL" id="GKH74147.1"/>
    </source>
</evidence>
<dbReference type="AlphaFoldDB" id="A0A355VKV2"/>
<keyword evidence="6 8" id="KW-1133">Transmembrane helix</keyword>
<dbReference type="OrthoDB" id="9811721at2"/>
<protein>
    <submittedName>
        <fullName evidence="9 13">Iron ABC transporter</fullName>
    </submittedName>
    <submittedName>
        <fullName evidence="10">Iron chelate uptake ABC transporter family permease subunit</fullName>
    </submittedName>
</protein>
<feature type="transmembrane region" description="Helical" evidence="8">
    <location>
        <begin position="91"/>
        <end position="110"/>
    </location>
</feature>
<dbReference type="EMBL" id="WNDA01000018">
    <property type="protein sequence ID" value="MTU69801.1"/>
    <property type="molecule type" value="Genomic_DNA"/>
</dbReference>
<evidence type="ECO:0000256" key="5">
    <source>
        <dbReference type="ARBA" id="ARBA00022692"/>
    </source>
</evidence>
<dbReference type="Proteomes" id="UP000434916">
    <property type="component" value="Unassembled WGS sequence"/>
</dbReference>
<feature type="transmembrane region" description="Helical" evidence="8">
    <location>
        <begin position="122"/>
        <end position="147"/>
    </location>
</feature>
<keyword evidence="5 8" id="KW-0812">Transmembrane</keyword>
<dbReference type="GeneID" id="49203206"/>
<dbReference type="GO" id="GO:0033214">
    <property type="term" value="P:siderophore-iron import into cell"/>
    <property type="evidence" value="ECO:0007669"/>
    <property type="project" value="TreeGrafter"/>
</dbReference>
<evidence type="ECO:0000256" key="1">
    <source>
        <dbReference type="ARBA" id="ARBA00004651"/>
    </source>
</evidence>
<dbReference type="EMBL" id="WNDD01000031">
    <property type="protein sequence ID" value="MTV03715.1"/>
    <property type="molecule type" value="Genomic_DNA"/>
</dbReference>
<evidence type="ECO:0000313" key="10">
    <source>
        <dbReference type="EMBL" id="MTU39106.1"/>
    </source>
</evidence>
<dbReference type="Gene3D" id="1.10.3470.10">
    <property type="entry name" value="ABC transporter involved in vitamin B12 uptake, BtuC"/>
    <property type="match status" value="1"/>
</dbReference>
<evidence type="ECO:0000256" key="6">
    <source>
        <dbReference type="ARBA" id="ARBA00022989"/>
    </source>
</evidence>
<dbReference type="PANTHER" id="PTHR30472:SF41">
    <property type="entry name" value="TRANSPORT SYSTEM PERMEASE PROTEIN"/>
    <property type="match status" value="1"/>
</dbReference>
<dbReference type="RefSeq" id="WP_005637378.1">
    <property type="nucleotide sequence ID" value="NZ_BAABYG010000001.1"/>
</dbReference>
<sequence length="344" mass="36589">MKKQVFIFYPFLLVLLLLLFAGGLVYGAVSIPVESVVNILLGEGTERLAWQNIVLQSRFPQAVTALLAGASLAVSGLLLQTLFRNPLAGPSILGISDGANLGVAAIMLYFGGSLSMVTDLPISGYLAVIMAAFSGAACILGLIIYFSAKVKNNVMLLIIGIMIGYLASSLISVLNYYASTDKVHAFVMWGLGNFSGVSLQQLPYFAGFTCIGLLLAILLIKPLNALLLGEMYAANLGIKIRRTRILILLCTGLLTATTTAFCGPISFIGLAVPHVARLMLGSSNHKMLVPVTLLTGSCIALLCNLLMVLPGTHNILPLNAVTPMLGAPVIIYVIVNRKNIQYFD</sequence>
<gene>
    <name evidence="9" type="ORF">CE91St3_40100</name>
    <name evidence="13" type="ORF">DW828_05110</name>
    <name evidence="10" type="ORF">GMD82_06270</name>
    <name evidence="11" type="ORF">GMD92_12140</name>
    <name evidence="12" type="ORF">GME02_19180</name>
</gene>
<evidence type="ECO:0000313" key="11">
    <source>
        <dbReference type="EMBL" id="MTU69801.1"/>
    </source>
</evidence>
<evidence type="ECO:0000313" key="16">
    <source>
        <dbReference type="Proteomes" id="UP000448908"/>
    </source>
</evidence>
<feature type="transmembrane region" description="Helical" evidence="8">
    <location>
        <begin position="245"/>
        <end position="267"/>
    </location>
</feature>
<dbReference type="GO" id="GO:0022857">
    <property type="term" value="F:transmembrane transporter activity"/>
    <property type="evidence" value="ECO:0007669"/>
    <property type="project" value="InterPro"/>
</dbReference>
<feature type="transmembrane region" description="Helical" evidence="8">
    <location>
        <begin position="154"/>
        <end position="178"/>
    </location>
</feature>
<dbReference type="SUPFAM" id="SSF81345">
    <property type="entry name" value="ABC transporter involved in vitamin B12 uptake, BtuC"/>
    <property type="match status" value="1"/>
</dbReference>
<evidence type="ECO:0000313" key="13">
    <source>
        <dbReference type="EMBL" id="RHC88247.1"/>
    </source>
</evidence>
<dbReference type="InterPro" id="IPR000522">
    <property type="entry name" value="ABC_transptr_permease_BtuC"/>
</dbReference>
<evidence type="ECO:0000256" key="4">
    <source>
        <dbReference type="ARBA" id="ARBA00022475"/>
    </source>
</evidence>
<evidence type="ECO:0000256" key="7">
    <source>
        <dbReference type="ARBA" id="ARBA00023136"/>
    </source>
</evidence>
<dbReference type="GO" id="GO:0005886">
    <property type="term" value="C:plasma membrane"/>
    <property type="evidence" value="ECO:0007669"/>
    <property type="project" value="UniProtKB-SubCell"/>
</dbReference>
<organism evidence="13 14">
    <name type="scientific">Parabacteroides merdae</name>
    <dbReference type="NCBI Taxonomy" id="46503"/>
    <lineage>
        <taxon>Bacteria</taxon>
        <taxon>Pseudomonadati</taxon>
        <taxon>Bacteroidota</taxon>
        <taxon>Bacteroidia</taxon>
        <taxon>Bacteroidales</taxon>
        <taxon>Tannerellaceae</taxon>
        <taxon>Parabacteroides</taxon>
    </lineage>
</organism>
<feature type="transmembrane region" description="Helical" evidence="8">
    <location>
        <begin position="204"/>
        <end position="224"/>
    </location>
</feature>
<proteinExistence type="inferred from homology"/>
<evidence type="ECO:0000313" key="15">
    <source>
        <dbReference type="Proteomes" id="UP000434916"/>
    </source>
</evidence>
<keyword evidence="3" id="KW-0813">Transport</keyword>
<comment type="similarity">
    <text evidence="2">Belongs to the binding-protein-dependent transport system permease family. FecCD subfamily.</text>
</comment>
<evidence type="ECO:0000313" key="17">
    <source>
        <dbReference type="Proteomes" id="UP000482671"/>
    </source>
</evidence>
<dbReference type="EMBL" id="BQNZ01000005">
    <property type="protein sequence ID" value="GKH74147.1"/>
    <property type="molecule type" value="Genomic_DNA"/>
</dbReference>
<reference evidence="13 14" key="1">
    <citation type="submission" date="2018-08" db="EMBL/GenBank/DDBJ databases">
        <title>A genome reference for cultivated species of the human gut microbiota.</title>
        <authorList>
            <person name="Zou Y."/>
            <person name="Xue W."/>
            <person name="Luo G."/>
        </authorList>
    </citation>
    <scope>NUCLEOTIDE SEQUENCE [LARGE SCALE GENOMIC DNA]</scope>
    <source>
        <strain evidence="13 14">AM34-17</strain>
    </source>
</reference>
<accession>A0A355VKV2</accession>
<reference evidence="15 16" key="2">
    <citation type="journal article" date="2019" name="Nat. Med.">
        <title>A library of human gut bacterial isolates paired with longitudinal multiomics data enables mechanistic microbiome research.</title>
        <authorList>
            <person name="Poyet M."/>
            <person name="Groussin M."/>
            <person name="Gibbons S.M."/>
            <person name="Avila-Pacheco J."/>
            <person name="Jiang X."/>
            <person name="Kearney S.M."/>
            <person name="Perrotta A.R."/>
            <person name="Berdy B."/>
            <person name="Zhao S."/>
            <person name="Lieberman T.D."/>
            <person name="Swanson P.K."/>
            <person name="Smith M."/>
            <person name="Roesemann S."/>
            <person name="Alexander J.E."/>
            <person name="Rich S.A."/>
            <person name="Livny J."/>
            <person name="Vlamakis H."/>
            <person name="Clish C."/>
            <person name="Bullock K."/>
            <person name="Deik A."/>
            <person name="Scott J."/>
            <person name="Pierce K.A."/>
            <person name="Xavier R.J."/>
            <person name="Alm E.J."/>
        </authorList>
    </citation>
    <scope>NUCLEOTIDE SEQUENCE [LARGE SCALE GENOMIC DNA]</scope>
    <source>
        <strain evidence="12 17">BIOML-A11</strain>
        <strain evidence="11 16">BIOML-A16</strain>
        <strain evidence="10 15">BIOML-A29</strain>
    </source>
</reference>
<dbReference type="Proteomes" id="UP000482671">
    <property type="component" value="Unassembled WGS sequence"/>
</dbReference>
<keyword evidence="4" id="KW-1003">Cell membrane</keyword>
<dbReference type="PANTHER" id="PTHR30472">
    <property type="entry name" value="FERRIC ENTEROBACTIN TRANSPORT SYSTEM PERMEASE PROTEIN"/>
    <property type="match status" value="1"/>
</dbReference>
<name>A0A355VKV2_9BACT</name>